<dbReference type="Proteomes" id="UP001201812">
    <property type="component" value="Unassembled WGS sequence"/>
</dbReference>
<accession>A0AAD4ND06</accession>
<name>A0AAD4ND06_9BILA</name>
<proteinExistence type="predicted"/>
<protein>
    <submittedName>
        <fullName evidence="1">Uncharacterized protein</fullName>
    </submittedName>
</protein>
<evidence type="ECO:0000313" key="1">
    <source>
        <dbReference type="EMBL" id="KAI1725885.1"/>
    </source>
</evidence>
<dbReference type="AlphaFoldDB" id="A0AAD4ND06"/>
<organism evidence="1 2">
    <name type="scientific">Ditylenchus destructor</name>
    <dbReference type="NCBI Taxonomy" id="166010"/>
    <lineage>
        <taxon>Eukaryota</taxon>
        <taxon>Metazoa</taxon>
        <taxon>Ecdysozoa</taxon>
        <taxon>Nematoda</taxon>
        <taxon>Chromadorea</taxon>
        <taxon>Rhabditida</taxon>
        <taxon>Tylenchina</taxon>
        <taxon>Tylenchomorpha</taxon>
        <taxon>Sphaerularioidea</taxon>
        <taxon>Anguinidae</taxon>
        <taxon>Anguininae</taxon>
        <taxon>Ditylenchus</taxon>
    </lineage>
</organism>
<gene>
    <name evidence="1" type="ORF">DdX_02570</name>
</gene>
<sequence length="118" mass="13291">MMKTQSNFSKDKKIGGHGFTVEIDESVFAKRKYNRGRKVKRINFLSLKMLSSKFILFLFTIFALVFVQAHADDIHVENPVDINPPSVDPVECDPADPNTCSEGYVCVSKGEKNHCVPK</sequence>
<dbReference type="EMBL" id="JAKKPZ010000002">
    <property type="protein sequence ID" value="KAI1725885.1"/>
    <property type="molecule type" value="Genomic_DNA"/>
</dbReference>
<comment type="caution">
    <text evidence="1">The sequence shown here is derived from an EMBL/GenBank/DDBJ whole genome shotgun (WGS) entry which is preliminary data.</text>
</comment>
<keyword evidence="2" id="KW-1185">Reference proteome</keyword>
<reference evidence="1" key="1">
    <citation type="submission" date="2022-01" db="EMBL/GenBank/DDBJ databases">
        <title>Genome Sequence Resource for Two Populations of Ditylenchus destructor, the Migratory Endoparasitic Phytonematode.</title>
        <authorList>
            <person name="Zhang H."/>
            <person name="Lin R."/>
            <person name="Xie B."/>
        </authorList>
    </citation>
    <scope>NUCLEOTIDE SEQUENCE</scope>
    <source>
        <strain evidence="1">BazhouSP</strain>
    </source>
</reference>
<evidence type="ECO:0000313" key="2">
    <source>
        <dbReference type="Proteomes" id="UP001201812"/>
    </source>
</evidence>